<dbReference type="GO" id="GO:0019252">
    <property type="term" value="P:starch biosynthetic process"/>
    <property type="evidence" value="ECO:0007669"/>
    <property type="project" value="UniProtKB-UniPathway"/>
</dbReference>
<accession>A0A383VD89</accession>
<name>A0A383VD89_TETOB</name>
<keyword evidence="9" id="KW-1185">Reference proteome</keyword>
<dbReference type="PANTHER" id="PTHR46083">
    <property type="match status" value="1"/>
</dbReference>
<dbReference type="STRING" id="3088.A0A383VD89"/>
<evidence type="ECO:0000256" key="1">
    <source>
        <dbReference type="ARBA" id="ARBA00001478"/>
    </source>
</evidence>
<dbReference type="Gene3D" id="3.40.50.2000">
    <property type="entry name" value="Glycogen Phosphorylase B"/>
    <property type="match status" value="1"/>
</dbReference>
<feature type="domain" description="Starch synthase catalytic" evidence="7">
    <location>
        <begin position="304"/>
        <end position="349"/>
    </location>
</feature>
<comment type="catalytic activity">
    <reaction evidence="1">
        <text>[(1-&gt;4)-alpha-D-glucosyl](n) + ADP-alpha-D-glucose = [(1-&gt;4)-alpha-D-glucosyl](n+1) + ADP + H(+)</text>
        <dbReference type="Rhea" id="RHEA:18189"/>
        <dbReference type="Rhea" id="RHEA-COMP:9584"/>
        <dbReference type="Rhea" id="RHEA-COMP:9587"/>
        <dbReference type="ChEBI" id="CHEBI:15378"/>
        <dbReference type="ChEBI" id="CHEBI:15444"/>
        <dbReference type="ChEBI" id="CHEBI:57498"/>
        <dbReference type="ChEBI" id="CHEBI:456216"/>
        <dbReference type="EC" id="2.4.1.21"/>
    </reaction>
</comment>
<gene>
    <name evidence="8" type="ORF">BQ4739_LOCUS3476</name>
</gene>
<evidence type="ECO:0000256" key="3">
    <source>
        <dbReference type="ARBA" id="ARBA00012588"/>
    </source>
</evidence>
<dbReference type="Proteomes" id="UP000256970">
    <property type="component" value="Unassembled WGS sequence"/>
</dbReference>
<protein>
    <recommendedName>
        <fullName evidence="3">starch synthase</fullName>
        <ecNumber evidence="3">2.4.1.21</ecNumber>
    </recommendedName>
</protein>
<comment type="pathway">
    <text evidence="2">Glycan biosynthesis; starch biosynthesis.</text>
</comment>
<dbReference type="EC" id="2.4.1.21" evidence="3"/>
<evidence type="ECO:0000259" key="7">
    <source>
        <dbReference type="Pfam" id="PF08323"/>
    </source>
</evidence>
<feature type="non-terminal residue" evidence="8">
    <location>
        <position position="351"/>
    </location>
</feature>
<keyword evidence="6" id="KW-0750">Starch biosynthesis</keyword>
<evidence type="ECO:0000313" key="8">
    <source>
        <dbReference type="EMBL" id="SZX62900.1"/>
    </source>
</evidence>
<dbReference type="PANTHER" id="PTHR46083:SF9">
    <property type="entry name" value="STARCH SYNTHASE, CHLOROPLASTIC_AMYLOPLASTIC"/>
    <property type="match status" value="1"/>
</dbReference>
<dbReference type="Pfam" id="PF08323">
    <property type="entry name" value="Glyco_transf_5"/>
    <property type="match status" value="1"/>
</dbReference>
<proteinExistence type="predicted"/>
<dbReference type="EMBL" id="FNXT01000270">
    <property type="protein sequence ID" value="SZX62900.1"/>
    <property type="molecule type" value="Genomic_DNA"/>
</dbReference>
<organism evidence="8 9">
    <name type="scientific">Tetradesmus obliquus</name>
    <name type="common">Green alga</name>
    <name type="synonym">Acutodesmus obliquus</name>
    <dbReference type="NCBI Taxonomy" id="3088"/>
    <lineage>
        <taxon>Eukaryota</taxon>
        <taxon>Viridiplantae</taxon>
        <taxon>Chlorophyta</taxon>
        <taxon>core chlorophytes</taxon>
        <taxon>Chlorophyceae</taxon>
        <taxon>CS clade</taxon>
        <taxon>Sphaeropleales</taxon>
        <taxon>Scenedesmaceae</taxon>
        <taxon>Tetradesmus</taxon>
    </lineage>
</organism>
<keyword evidence="5" id="KW-0808">Transferase</keyword>
<evidence type="ECO:0000313" key="9">
    <source>
        <dbReference type="Proteomes" id="UP000256970"/>
    </source>
</evidence>
<evidence type="ECO:0000256" key="6">
    <source>
        <dbReference type="ARBA" id="ARBA00022922"/>
    </source>
</evidence>
<evidence type="ECO:0000256" key="2">
    <source>
        <dbReference type="ARBA" id="ARBA00004727"/>
    </source>
</evidence>
<dbReference type="UniPathway" id="UPA00152"/>
<evidence type="ECO:0000256" key="4">
    <source>
        <dbReference type="ARBA" id="ARBA00022676"/>
    </source>
</evidence>
<dbReference type="SUPFAM" id="SSF53756">
    <property type="entry name" value="UDP-Glycosyltransferase/glycogen phosphorylase"/>
    <property type="match status" value="1"/>
</dbReference>
<sequence length="351" mass="38745">MVQQQQQEQEHHYGAMGSCAAVSAAPSVLLPVSCHYGQRHKQLQQRRGRSTVRRVVQQMQGVDISHALHQQSLQQQSPASLLPLVGGPGDMLVDAVGSSQALSVLVQQPVYQVVVQYKSAGRPLHDAQRVWAHVGHSGWQFTEDLELFRSPQDPSCWTGIYRLQACRLANPSHVEVQMVFKGQMPQGHQQWDNNDGNNWQGHQQWDNNDGNNWQVVAELSHHEGMTMPPEVSRSSISGLLLLLQAFKLQGLLTGQQEELLRILACQHDTRLLKAYETVRGWADDAAAAGMLLSQTMYANRPGVHVVHVASEMVPIAKVGGLGDVVTSLAKAHQASGTLVEVIMPKYDCANY</sequence>
<dbReference type="GO" id="GO:0009011">
    <property type="term" value="F:alpha-1,4-glucan glucosyltransferase (ADP-glucose donor) activity"/>
    <property type="evidence" value="ECO:0007669"/>
    <property type="project" value="UniProtKB-EC"/>
</dbReference>
<reference evidence="8 9" key="1">
    <citation type="submission" date="2016-10" db="EMBL/GenBank/DDBJ databases">
        <authorList>
            <person name="Cai Z."/>
        </authorList>
    </citation>
    <scope>NUCLEOTIDE SEQUENCE [LARGE SCALE GENOMIC DNA]</scope>
</reference>
<dbReference type="AlphaFoldDB" id="A0A383VD89"/>
<evidence type="ECO:0000256" key="5">
    <source>
        <dbReference type="ARBA" id="ARBA00022679"/>
    </source>
</evidence>
<dbReference type="InterPro" id="IPR013534">
    <property type="entry name" value="Starch_synth_cat_dom"/>
</dbReference>
<keyword evidence="4" id="KW-0328">Glycosyltransferase</keyword>